<dbReference type="PANTHER" id="PTHR34385">
    <property type="entry name" value="D-ALANYL-D-ALANINE CARBOXYPEPTIDASE"/>
    <property type="match status" value="1"/>
</dbReference>
<dbReference type="RefSeq" id="WP_340364655.1">
    <property type="nucleotide sequence ID" value="NZ_JBBKZV010000009.1"/>
</dbReference>
<name>A0ABU8W0N2_9BURK</name>
<feature type="domain" description="D-alanyl-D-alanine carboxypeptidase-like core" evidence="1">
    <location>
        <begin position="137"/>
        <end position="237"/>
    </location>
</feature>
<comment type="caution">
    <text evidence="2">The sequence shown here is derived from an EMBL/GenBank/DDBJ whole genome shotgun (WGS) entry which is preliminary data.</text>
</comment>
<dbReference type="PANTHER" id="PTHR34385:SF1">
    <property type="entry name" value="PEPTIDOGLYCAN L-ALANYL-D-GLUTAMATE ENDOPEPTIDASE CWLK"/>
    <property type="match status" value="1"/>
</dbReference>
<accession>A0ABU8W0N2</accession>
<dbReference type="InterPro" id="IPR009045">
    <property type="entry name" value="Zn_M74/Hedgehog-like"/>
</dbReference>
<evidence type="ECO:0000313" key="2">
    <source>
        <dbReference type="EMBL" id="MEJ8823619.1"/>
    </source>
</evidence>
<dbReference type="CDD" id="cd14814">
    <property type="entry name" value="Peptidase_M15"/>
    <property type="match status" value="1"/>
</dbReference>
<dbReference type="Pfam" id="PF02557">
    <property type="entry name" value="VanY"/>
    <property type="match status" value="1"/>
</dbReference>
<proteinExistence type="predicted"/>
<gene>
    <name evidence="2" type="ORF">WKW80_16515</name>
</gene>
<keyword evidence="3" id="KW-1185">Reference proteome</keyword>
<dbReference type="SUPFAM" id="SSF55166">
    <property type="entry name" value="Hedgehog/DD-peptidase"/>
    <property type="match status" value="1"/>
</dbReference>
<evidence type="ECO:0000259" key="1">
    <source>
        <dbReference type="Pfam" id="PF02557"/>
    </source>
</evidence>
<dbReference type="Proteomes" id="UP001363010">
    <property type="component" value="Unassembled WGS sequence"/>
</dbReference>
<protein>
    <submittedName>
        <fullName evidence="2">M15 family metallopeptidase</fullName>
    </submittedName>
</protein>
<dbReference type="InterPro" id="IPR003709">
    <property type="entry name" value="VanY-like_core_dom"/>
</dbReference>
<reference evidence="2 3" key="1">
    <citation type="submission" date="2024-03" db="EMBL/GenBank/DDBJ databases">
        <title>Novel species of the genus Variovorax.</title>
        <authorList>
            <person name="Liu Q."/>
            <person name="Xin Y.-H."/>
        </authorList>
    </citation>
    <scope>NUCLEOTIDE SEQUENCE [LARGE SCALE GENOMIC DNA]</scope>
    <source>
        <strain evidence="2 3">KACC 18501</strain>
    </source>
</reference>
<dbReference type="InterPro" id="IPR052179">
    <property type="entry name" value="DD-CPase-like"/>
</dbReference>
<organism evidence="2 3">
    <name type="scientific">Variovorax humicola</name>
    <dbReference type="NCBI Taxonomy" id="1769758"/>
    <lineage>
        <taxon>Bacteria</taxon>
        <taxon>Pseudomonadati</taxon>
        <taxon>Pseudomonadota</taxon>
        <taxon>Betaproteobacteria</taxon>
        <taxon>Burkholderiales</taxon>
        <taxon>Comamonadaceae</taxon>
        <taxon>Variovorax</taxon>
    </lineage>
</organism>
<dbReference type="Gene3D" id="3.30.1380.10">
    <property type="match status" value="1"/>
</dbReference>
<evidence type="ECO:0000313" key="3">
    <source>
        <dbReference type="Proteomes" id="UP001363010"/>
    </source>
</evidence>
<sequence length="257" mass="27878">MFDRSYLAKSFTVSDPDARLRRAGDLMTFETSSGTIQKIPQATVIRVDAVQRLQAGANKVALFAHAVQQDGTPLGWTSTNNLQGKFVNETLELLKPSAGSGKFGPNAAWSRGTYIGQIDLVEIVDAKTEIERIAAGTVAPYLKMVGEASLSSVVVAINSGFRSYPEQKFLWDGFDRGLPGFNKAAKPGSSNHQNGIAFDIAVAGADGNEVYDWLKRNAPALGFVRTVSGEPWHWEFDPARAQQAVQNQTFKIPSVTD</sequence>
<dbReference type="EMBL" id="JBBKZV010000009">
    <property type="protein sequence ID" value="MEJ8823619.1"/>
    <property type="molecule type" value="Genomic_DNA"/>
</dbReference>